<dbReference type="AlphaFoldDB" id="A0ABD3X5Y0"/>
<gene>
    <name evidence="2" type="ORF">ACJMK2_032477</name>
</gene>
<evidence type="ECO:0000313" key="2">
    <source>
        <dbReference type="EMBL" id="KAL3880228.1"/>
    </source>
</evidence>
<comment type="caution">
    <text evidence="2">The sequence shown here is derived from an EMBL/GenBank/DDBJ whole genome shotgun (WGS) entry which is preliminary data.</text>
</comment>
<reference evidence="2 3" key="1">
    <citation type="submission" date="2024-11" db="EMBL/GenBank/DDBJ databases">
        <title>Chromosome-level genome assembly of the freshwater bivalve Anodonta woodiana.</title>
        <authorList>
            <person name="Chen X."/>
        </authorList>
    </citation>
    <scope>NUCLEOTIDE SEQUENCE [LARGE SCALE GENOMIC DNA]</scope>
    <source>
        <strain evidence="2">MN2024</strain>
        <tissue evidence="2">Gills</tissue>
    </source>
</reference>
<keyword evidence="1" id="KW-0175">Coiled coil</keyword>
<accession>A0ABD3X5Y0</accession>
<feature type="coiled-coil region" evidence="1">
    <location>
        <begin position="293"/>
        <end position="327"/>
    </location>
</feature>
<proteinExistence type="predicted"/>
<keyword evidence="3" id="KW-1185">Reference proteome</keyword>
<protein>
    <submittedName>
        <fullName evidence="2">Uncharacterized protein</fullName>
    </submittedName>
</protein>
<evidence type="ECO:0000313" key="3">
    <source>
        <dbReference type="Proteomes" id="UP001634394"/>
    </source>
</evidence>
<dbReference type="Proteomes" id="UP001634394">
    <property type="component" value="Unassembled WGS sequence"/>
</dbReference>
<dbReference type="EMBL" id="JBJQND010000004">
    <property type="protein sequence ID" value="KAL3880228.1"/>
    <property type="molecule type" value="Genomic_DNA"/>
</dbReference>
<evidence type="ECO:0000256" key="1">
    <source>
        <dbReference type="SAM" id="Coils"/>
    </source>
</evidence>
<name>A0ABD3X5Y0_SINWO</name>
<feature type="coiled-coil region" evidence="1">
    <location>
        <begin position="355"/>
        <end position="438"/>
    </location>
</feature>
<organism evidence="2 3">
    <name type="scientific">Sinanodonta woodiana</name>
    <name type="common">Chinese pond mussel</name>
    <name type="synonym">Anodonta woodiana</name>
    <dbReference type="NCBI Taxonomy" id="1069815"/>
    <lineage>
        <taxon>Eukaryota</taxon>
        <taxon>Metazoa</taxon>
        <taxon>Spiralia</taxon>
        <taxon>Lophotrochozoa</taxon>
        <taxon>Mollusca</taxon>
        <taxon>Bivalvia</taxon>
        <taxon>Autobranchia</taxon>
        <taxon>Heteroconchia</taxon>
        <taxon>Palaeoheterodonta</taxon>
        <taxon>Unionida</taxon>
        <taxon>Unionoidea</taxon>
        <taxon>Unionidae</taxon>
        <taxon>Unioninae</taxon>
        <taxon>Sinanodonta</taxon>
    </lineage>
</organism>
<sequence length="479" mass="56093">MDGSPSTSQMQIKPSMLAAVRAGLQRAYYDSLEFLRTKVSETEKDLEQIKLAFYQCDEADEARFEEYLVKCNEKFLSANNVLRRKNINLEVVDAEVRIVALLNQLREAFSVDEGQIAFISEFWENIRSTLESMKVLIDKFKTNVLERLRINCLSYNSAEVHLEVSTRYTEEISTYLSDIEKRLTDMQILLKSWGTGIHQDLFTHTQFTERILVACDLKAFPILRLFPDLTEKAEAVCIIARKWLERDEAYMFEINDYIRETRTMTKKRAEDLKFQKEKHKKIEKAVKAANILLHNNREKLEKIESDLNLLESTLNNYEKEKKSKHVQKQQKESMVDFLKITVSQTKRNYSLQMKRQKMLKQVQDLESLLHELEQHLVECQSEIMEKSQMKEELAEKVEATEKTYGTLKSDLDKFSLNLHVLEQEVSELSGQLLQLEIIQTFKTSPEQMDGIYDRPQSVKLAPSLKEKIKRKRKVTAQVH</sequence>